<protein>
    <submittedName>
        <fullName evidence="1">Uncharacterized protein</fullName>
    </submittedName>
</protein>
<accession>A0A3M7T1V2</accession>
<gene>
    <name evidence="1" type="ORF">BpHYR1_031522</name>
</gene>
<dbReference type="EMBL" id="REGN01000430">
    <property type="protein sequence ID" value="RNA41982.1"/>
    <property type="molecule type" value="Genomic_DNA"/>
</dbReference>
<dbReference type="Proteomes" id="UP000276133">
    <property type="component" value="Unassembled WGS sequence"/>
</dbReference>
<comment type="caution">
    <text evidence="1">The sequence shown here is derived from an EMBL/GenBank/DDBJ whole genome shotgun (WGS) entry which is preliminary data.</text>
</comment>
<sequence>MTHELIFNNFFLIASLKIANSIQKSAFPKRKIRTIFKLTKVKTKKKHKLEFYKTFYQIENMIIPGIIHKLSKTENAQESITSTYAKIC</sequence>
<reference evidence="1 2" key="1">
    <citation type="journal article" date="2018" name="Sci. Rep.">
        <title>Genomic signatures of local adaptation to the degree of environmental predictability in rotifers.</title>
        <authorList>
            <person name="Franch-Gras L."/>
            <person name="Hahn C."/>
            <person name="Garcia-Roger E.M."/>
            <person name="Carmona M.J."/>
            <person name="Serra M."/>
            <person name="Gomez A."/>
        </authorList>
    </citation>
    <scope>NUCLEOTIDE SEQUENCE [LARGE SCALE GENOMIC DNA]</scope>
    <source>
        <strain evidence="1">HYR1</strain>
    </source>
</reference>
<proteinExistence type="predicted"/>
<dbReference type="AlphaFoldDB" id="A0A3M7T1V2"/>
<name>A0A3M7T1V2_BRAPC</name>
<evidence type="ECO:0000313" key="2">
    <source>
        <dbReference type="Proteomes" id="UP000276133"/>
    </source>
</evidence>
<organism evidence="1 2">
    <name type="scientific">Brachionus plicatilis</name>
    <name type="common">Marine rotifer</name>
    <name type="synonym">Brachionus muelleri</name>
    <dbReference type="NCBI Taxonomy" id="10195"/>
    <lineage>
        <taxon>Eukaryota</taxon>
        <taxon>Metazoa</taxon>
        <taxon>Spiralia</taxon>
        <taxon>Gnathifera</taxon>
        <taxon>Rotifera</taxon>
        <taxon>Eurotatoria</taxon>
        <taxon>Monogononta</taxon>
        <taxon>Pseudotrocha</taxon>
        <taxon>Ploima</taxon>
        <taxon>Brachionidae</taxon>
        <taxon>Brachionus</taxon>
    </lineage>
</organism>
<keyword evidence="2" id="KW-1185">Reference proteome</keyword>
<evidence type="ECO:0000313" key="1">
    <source>
        <dbReference type="EMBL" id="RNA41982.1"/>
    </source>
</evidence>